<evidence type="ECO:0000256" key="3">
    <source>
        <dbReference type="SAM" id="SignalP"/>
    </source>
</evidence>
<dbReference type="InterPro" id="IPR012336">
    <property type="entry name" value="Thioredoxin-like_fold"/>
</dbReference>
<dbReference type="PANTHER" id="PTHR15337">
    <property type="entry name" value="ANTERIOR GRADIENT PROTEIN-RELATED"/>
    <property type="match status" value="1"/>
</dbReference>
<keyword evidence="2" id="KW-0676">Redox-active center</keyword>
<dbReference type="Pfam" id="PF13899">
    <property type="entry name" value="Thioredoxin_7"/>
    <property type="match status" value="1"/>
</dbReference>
<dbReference type="InterPro" id="IPR017937">
    <property type="entry name" value="Thioredoxin_CS"/>
</dbReference>
<evidence type="ECO:0000256" key="1">
    <source>
        <dbReference type="ARBA" id="ARBA00022729"/>
    </source>
</evidence>
<dbReference type="RefSeq" id="WP_118160575.1">
    <property type="nucleotide sequence ID" value="NZ_JADNIQ010000001.1"/>
</dbReference>
<dbReference type="Proteomes" id="UP000284243">
    <property type="component" value="Unassembled WGS sequence"/>
</dbReference>
<proteinExistence type="predicted"/>
<dbReference type="PROSITE" id="PS00194">
    <property type="entry name" value="THIOREDOXIN_1"/>
    <property type="match status" value="2"/>
</dbReference>
<evidence type="ECO:0000259" key="4">
    <source>
        <dbReference type="Pfam" id="PF13098"/>
    </source>
</evidence>
<dbReference type="PANTHER" id="PTHR15337:SF11">
    <property type="entry name" value="THIOREDOXIN DOMAIN-CONTAINING PROTEIN"/>
    <property type="match status" value="1"/>
</dbReference>
<feature type="domain" description="Outer membrane protein beta-barrel" evidence="5">
    <location>
        <begin position="298"/>
        <end position="450"/>
    </location>
</feature>
<feature type="signal peptide" evidence="3">
    <location>
        <begin position="1"/>
        <end position="19"/>
    </location>
</feature>
<evidence type="ECO:0000259" key="5">
    <source>
        <dbReference type="Pfam" id="PF13568"/>
    </source>
</evidence>
<comment type="caution">
    <text evidence="6">The sequence shown here is derived from an EMBL/GenBank/DDBJ whole genome shotgun (WGS) entry which is preliminary data.</text>
</comment>
<evidence type="ECO:0000256" key="2">
    <source>
        <dbReference type="ARBA" id="ARBA00023284"/>
    </source>
</evidence>
<dbReference type="Pfam" id="PF13568">
    <property type="entry name" value="OMP_b-brl_2"/>
    <property type="match status" value="1"/>
</dbReference>
<dbReference type="EMBL" id="QRYC01000019">
    <property type="protein sequence ID" value="RGU55272.1"/>
    <property type="molecule type" value="Genomic_DNA"/>
</dbReference>
<accession>A0A412TN77</accession>
<dbReference type="InterPro" id="IPR036249">
    <property type="entry name" value="Thioredoxin-like_sf"/>
</dbReference>
<evidence type="ECO:0000313" key="6">
    <source>
        <dbReference type="EMBL" id="RGU55272.1"/>
    </source>
</evidence>
<dbReference type="Pfam" id="PF13098">
    <property type="entry name" value="Thioredoxin_2"/>
    <property type="match status" value="1"/>
</dbReference>
<keyword evidence="1 3" id="KW-0732">Signal</keyword>
<feature type="chain" id="PRO_5019127654" evidence="3">
    <location>
        <begin position="20"/>
        <end position="470"/>
    </location>
</feature>
<organism evidence="6 7">
    <name type="scientific">Odoribacter splanchnicus</name>
    <dbReference type="NCBI Taxonomy" id="28118"/>
    <lineage>
        <taxon>Bacteria</taxon>
        <taxon>Pseudomonadati</taxon>
        <taxon>Bacteroidota</taxon>
        <taxon>Bacteroidia</taxon>
        <taxon>Bacteroidales</taxon>
        <taxon>Odoribacteraceae</taxon>
        <taxon>Odoribacter</taxon>
    </lineage>
</organism>
<dbReference type="AlphaFoldDB" id="A0A412TN77"/>
<dbReference type="InterPro" id="IPR025665">
    <property type="entry name" value="Beta-barrel_OMP_2"/>
</dbReference>
<gene>
    <name evidence="6" type="ORF">DWW57_12995</name>
</gene>
<evidence type="ECO:0000313" key="7">
    <source>
        <dbReference type="Proteomes" id="UP000284243"/>
    </source>
</evidence>
<dbReference type="SUPFAM" id="SSF52833">
    <property type="entry name" value="Thioredoxin-like"/>
    <property type="match status" value="2"/>
</dbReference>
<feature type="domain" description="Thioredoxin-like fold" evidence="4">
    <location>
        <begin position="170"/>
        <end position="263"/>
    </location>
</feature>
<sequence>MKFILLCILLFACSFSGNAIHFFNGTYEEALQLAKKEKKNLFISFTASWCGPCRMMKKVVFEDPQVVRYADQHYICLNADIEYPEFRLLQCRVNPNRAGIIPHICILTPDGKIIKESSSVTTGQMMKFLKADPQAVPLRDLVPANSPSLQMESPHLFQYRTPYSQVLAQAKRENKNMLLCFSSHFCGPCRQMEETIFQNPGIIQTVGERCIPGYFEIGDPEDRALCYRYHNTQAAIPYLVLVSPDEKILRRHTGYMDSTAFMNFLQPAASALDSISPQTFHLQESEPTCFQKFLYKQRHHAWKLQITAAINTTTLKTSGSLSAVDFNYRIGYEVGFSFAHQRKHWAVMPGLYFTSKGGKNQEVTIRQNYLELPVKFTWLYQDRQNGWWKGLSVSPYGAVRIGEKLKNNTGYGNGLFKTSPWDYGLRFATNMRLTSFDFEFGYLLGLGNISDVQGGKMYNRGFFLNMSLCF</sequence>
<dbReference type="Gene3D" id="3.40.30.10">
    <property type="entry name" value="Glutaredoxin"/>
    <property type="match status" value="2"/>
</dbReference>
<name>A0A412TN77_9BACT</name>
<reference evidence="6 7" key="1">
    <citation type="submission" date="2018-08" db="EMBL/GenBank/DDBJ databases">
        <title>A genome reference for cultivated species of the human gut microbiota.</title>
        <authorList>
            <person name="Zou Y."/>
            <person name="Xue W."/>
            <person name="Luo G."/>
        </authorList>
    </citation>
    <scope>NUCLEOTIDE SEQUENCE [LARGE SCALE GENOMIC DNA]</scope>
    <source>
        <strain evidence="6 7">AF16-14</strain>
    </source>
</reference>
<dbReference type="InterPro" id="IPR051099">
    <property type="entry name" value="AGR/TXD"/>
</dbReference>
<protein>
    <submittedName>
        <fullName evidence="6">DUF255 domain-containing protein</fullName>
    </submittedName>
</protein>